<keyword evidence="1" id="KW-0378">Hydrolase</keyword>
<name>A0A382AKM1_9ZZZZ</name>
<proteinExistence type="predicted"/>
<organism evidence="2">
    <name type="scientific">marine metagenome</name>
    <dbReference type="NCBI Taxonomy" id="408172"/>
    <lineage>
        <taxon>unclassified sequences</taxon>
        <taxon>metagenomes</taxon>
        <taxon>ecological metagenomes</taxon>
    </lineage>
</organism>
<dbReference type="Gene3D" id="3.40.50.200">
    <property type="entry name" value="Peptidase S8/S53 domain"/>
    <property type="match status" value="1"/>
</dbReference>
<evidence type="ECO:0008006" key="3">
    <source>
        <dbReference type="Google" id="ProtNLM"/>
    </source>
</evidence>
<dbReference type="GO" id="GO:0006508">
    <property type="term" value="P:proteolysis"/>
    <property type="evidence" value="ECO:0007669"/>
    <property type="project" value="InterPro"/>
</dbReference>
<dbReference type="PROSITE" id="PS00136">
    <property type="entry name" value="SUBTILASE_ASP"/>
    <property type="match status" value="1"/>
</dbReference>
<evidence type="ECO:0000256" key="1">
    <source>
        <dbReference type="ARBA" id="ARBA00022801"/>
    </source>
</evidence>
<sequence>MKRFLFILLGWLTVAAAQPKSFRYSENKVRIYIEESVDVDQTSLVKGKTGIRTIDDLLSRKGKVKISQWLPEATEKDRDGDIFLSRYYDIRFSDENIDLAAVRDELSNQVAIKFAEYVPDYRFHYTPNDPRYSSQWYLRTIQAPEAWDLWDIEGGDLPGDPTIVVGVVDSGCDWDHRDLVYSLWNNFGEDVDGDGKTIELVNGKWQLDSGDLNSVDDDGNG</sequence>
<feature type="non-terminal residue" evidence="2">
    <location>
        <position position="221"/>
    </location>
</feature>
<protein>
    <recommendedName>
        <fullName evidence="3">Peptidase S8/S53 domain-containing protein</fullName>
    </recommendedName>
</protein>
<dbReference type="EMBL" id="UINC01025628">
    <property type="protein sequence ID" value="SVB01553.1"/>
    <property type="molecule type" value="Genomic_DNA"/>
</dbReference>
<dbReference type="GO" id="GO:0004252">
    <property type="term" value="F:serine-type endopeptidase activity"/>
    <property type="evidence" value="ECO:0007669"/>
    <property type="project" value="InterPro"/>
</dbReference>
<dbReference type="InterPro" id="IPR036852">
    <property type="entry name" value="Peptidase_S8/S53_dom_sf"/>
</dbReference>
<reference evidence="2" key="1">
    <citation type="submission" date="2018-05" db="EMBL/GenBank/DDBJ databases">
        <authorList>
            <person name="Lanie J.A."/>
            <person name="Ng W.-L."/>
            <person name="Kazmierczak K.M."/>
            <person name="Andrzejewski T.M."/>
            <person name="Davidsen T.M."/>
            <person name="Wayne K.J."/>
            <person name="Tettelin H."/>
            <person name="Glass J.I."/>
            <person name="Rusch D."/>
            <person name="Podicherti R."/>
            <person name="Tsui H.-C.T."/>
            <person name="Winkler M.E."/>
        </authorList>
    </citation>
    <scope>NUCLEOTIDE SEQUENCE</scope>
</reference>
<dbReference type="AlphaFoldDB" id="A0A382AKM1"/>
<evidence type="ECO:0000313" key="2">
    <source>
        <dbReference type="EMBL" id="SVB01553.1"/>
    </source>
</evidence>
<accession>A0A382AKM1</accession>
<gene>
    <name evidence="2" type="ORF">METZ01_LOCUS154407</name>
</gene>
<dbReference type="InterPro" id="IPR023827">
    <property type="entry name" value="Peptidase_S8_Asp-AS"/>
</dbReference>
<dbReference type="SUPFAM" id="SSF52743">
    <property type="entry name" value="Subtilisin-like"/>
    <property type="match status" value="1"/>
</dbReference>